<keyword evidence="1" id="KW-1133">Transmembrane helix</keyword>
<accession>A0A327Z712</accession>
<name>A0A327Z712_9ACTN</name>
<keyword evidence="1" id="KW-0472">Membrane</keyword>
<evidence type="ECO:0000313" key="3">
    <source>
        <dbReference type="Proteomes" id="UP000249341"/>
    </source>
</evidence>
<dbReference type="Proteomes" id="UP000249341">
    <property type="component" value="Unassembled WGS sequence"/>
</dbReference>
<keyword evidence="3" id="KW-1185">Reference proteome</keyword>
<comment type="caution">
    <text evidence="2">The sequence shown here is derived from an EMBL/GenBank/DDBJ whole genome shotgun (WGS) entry which is preliminary data.</text>
</comment>
<keyword evidence="1" id="KW-0812">Transmembrane</keyword>
<evidence type="ECO:0000256" key="1">
    <source>
        <dbReference type="SAM" id="Phobius"/>
    </source>
</evidence>
<evidence type="ECO:0000313" key="2">
    <source>
        <dbReference type="EMBL" id="RAK28785.1"/>
    </source>
</evidence>
<organism evidence="2 3">
    <name type="scientific">Actinoplanes lutulentus</name>
    <dbReference type="NCBI Taxonomy" id="1287878"/>
    <lineage>
        <taxon>Bacteria</taxon>
        <taxon>Bacillati</taxon>
        <taxon>Actinomycetota</taxon>
        <taxon>Actinomycetes</taxon>
        <taxon>Micromonosporales</taxon>
        <taxon>Micromonosporaceae</taxon>
        <taxon>Actinoplanes</taxon>
    </lineage>
</organism>
<proteinExistence type="predicted"/>
<protein>
    <submittedName>
        <fullName evidence="2">Putative Flp pilus-assembly TadE/G-like protein</fullName>
    </submittedName>
</protein>
<dbReference type="AlphaFoldDB" id="A0A327Z712"/>
<feature type="transmembrane region" description="Helical" evidence="1">
    <location>
        <begin position="21"/>
        <end position="49"/>
    </location>
</feature>
<gene>
    <name evidence="2" type="ORF">B0I29_119123</name>
</gene>
<sequence length="418" mass="44104">MFGRLKRWRRKRQARDSEHGAIMIIVALFLSNAVIIGMAAIVIDVGLAWQEREQLISGADAASMKIALNCVADPTKCTRTLQAPVAVTYAKKNAKDNAADAQICFSFEASCPAWKTAKSCPPVPTPAAGETVGTWVEVRTTTVTASGTTFLPPAFAKAATGGQYTGKSVGACARVAWGPPVVKKVLALGISLCDWKRMTGNGSTFYGPLDNLVGALGLLPMLGLDPPKPGQDGAIAAVLPVQLLGIPIPTCTLVDGSPRGYTWLQGEDIWNPIMPDANCEMELKIGDYPRSFLLGGLTVGSTNRCAARIQALVASKQPVLVPIYDTIKQQLLSIAPQYHIVGFAPFQITGFSGLLGGLLGGVSSILSGNLLDALVKILCDVASGCIYGYFMKTLVPTYQPHFGSGTNTYGSTIIGRTG</sequence>
<reference evidence="2 3" key="1">
    <citation type="submission" date="2018-06" db="EMBL/GenBank/DDBJ databases">
        <title>Genomic Encyclopedia of Type Strains, Phase III (KMG-III): the genomes of soil and plant-associated and newly described type strains.</title>
        <authorList>
            <person name="Whitman W."/>
        </authorList>
    </citation>
    <scope>NUCLEOTIDE SEQUENCE [LARGE SCALE GENOMIC DNA]</scope>
    <source>
        <strain evidence="2 3">CGMCC 4.7090</strain>
    </source>
</reference>
<dbReference type="EMBL" id="QLMJ01000019">
    <property type="protein sequence ID" value="RAK28785.1"/>
    <property type="molecule type" value="Genomic_DNA"/>
</dbReference>